<gene>
    <name evidence="1" type="ORF">BBK14_01590</name>
</gene>
<dbReference type="OrthoDB" id="4883413at2"/>
<organism evidence="1 2">
    <name type="scientific">Parafrankia soli</name>
    <dbReference type="NCBI Taxonomy" id="2599596"/>
    <lineage>
        <taxon>Bacteria</taxon>
        <taxon>Bacillati</taxon>
        <taxon>Actinomycetota</taxon>
        <taxon>Actinomycetes</taxon>
        <taxon>Frankiales</taxon>
        <taxon>Frankiaceae</taxon>
        <taxon>Parafrankia</taxon>
    </lineage>
</organism>
<evidence type="ECO:0008006" key="3">
    <source>
        <dbReference type="Google" id="ProtNLM"/>
    </source>
</evidence>
<dbReference type="SUPFAM" id="SSF81606">
    <property type="entry name" value="PP2C-like"/>
    <property type="match status" value="1"/>
</dbReference>
<dbReference type="Gene3D" id="3.60.40.10">
    <property type="entry name" value="PPM-type phosphatase domain"/>
    <property type="match status" value="1"/>
</dbReference>
<dbReference type="InterPro" id="IPR036457">
    <property type="entry name" value="PPM-type-like_dom_sf"/>
</dbReference>
<protein>
    <recommendedName>
        <fullName evidence="3">PPM-type phosphatase domain-containing protein</fullName>
    </recommendedName>
</protein>
<accession>A0A1S1RMB6</accession>
<dbReference type="AlphaFoldDB" id="A0A1S1RMB6"/>
<evidence type="ECO:0000313" key="2">
    <source>
        <dbReference type="Proteomes" id="UP000179769"/>
    </source>
</evidence>
<name>A0A1S1RMB6_9ACTN</name>
<reference evidence="2" key="1">
    <citation type="submission" date="2016-07" db="EMBL/GenBank/DDBJ databases">
        <title>Frankia sp. NRRL B-16219 Genome sequencing.</title>
        <authorList>
            <person name="Ghodhbane-Gtari F."/>
            <person name="Swanson E."/>
            <person name="Gueddou A."/>
            <person name="Louati M."/>
            <person name="Nouioui I."/>
            <person name="Hezbri K."/>
            <person name="Abebe-Akele F."/>
            <person name="Simpson S."/>
            <person name="Morris K."/>
            <person name="Thomas K."/>
            <person name="Gtari M."/>
            <person name="Tisa L.S."/>
        </authorList>
    </citation>
    <scope>NUCLEOTIDE SEQUENCE [LARGE SCALE GENOMIC DNA]</scope>
    <source>
        <strain evidence="2">NRRL B-16219</strain>
    </source>
</reference>
<evidence type="ECO:0000313" key="1">
    <source>
        <dbReference type="EMBL" id="OHV46969.1"/>
    </source>
</evidence>
<dbReference type="Proteomes" id="UP000179769">
    <property type="component" value="Unassembled WGS sequence"/>
</dbReference>
<proteinExistence type="predicted"/>
<dbReference type="RefSeq" id="WP_071059413.1">
    <property type="nucleotide sequence ID" value="NZ_MAXA01000001.1"/>
</dbReference>
<sequence length="282" mass="30016">MQVTVASSWSAKAHNEDACGFRADGAWVVDGATALEAGPPIEGLPAAAWLSSVADDYLCSVDWDGAELADVLARLVGHVAARARLAGLPYAGTCRSTGFPTAAISVVRQRGDLLDLCLLGDVPVVLAPAGGRPSPTVFVDPQFATTERTILDAIRADIDHGDDPAAAYGRARGTLLERRRRRNTSRGSWILGDVPEATRHAHCRTLRLTGGEDLLLLSDGFARLVEPFALVDGYGALVDAVRLGAAEELVHRLRETEQADPECRRHPRFGVSDDASVVHAVI</sequence>
<dbReference type="EMBL" id="MAXA01000001">
    <property type="protein sequence ID" value="OHV46969.1"/>
    <property type="molecule type" value="Genomic_DNA"/>
</dbReference>
<keyword evidence="2" id="KW-1185">Reference proteome</keyword>
<comment type="caution">
    <text evidence="1">The sequence shown here is derived from an EMBL/GenBank/DDBJ whole genome shotgun (WGS) entry which is preliminary data.</text>
</comment>